<feature type="transmembrane region" description="Helical" evidence="2">
    <location>
        <begin position="21"/>
        <end position="39"/>
    </location>
</feature>
<accession>A0A844HHR0</accession>
<reference evidence="3 4" key="1">
    <citation type="submission" date="2019-11" db="EMBL/GenBank/DDBJ databases">
        <authorList>
            <person name="Dong K."/>
        </authorList>
    </citation>
    <scope>NUCLEOTIDE SEQUENCE [LARGE SCALE GENOMIC DNA]</scope>
    <source>
        <strain evidence="3 4">NBRC 112902</strain>
    </source>
</reference>
<feature type="region of interest" description="Disordered" evidence="1">
    <location>
        <begin position="94"/>
        <end position="138"/>
    </location>
</feature>
<evidence type="ECO:0000256" key="2">
    <source>
        <dbReference type="SAM" id="Phobius"/>
    </source>
</evidence>
<name>A0A844HHR0_9RHOB</name>
<sequence length="302" mass="32828">MSALESLRRVAAEQSRDRLPLIGAVASVVWLALVALFAWLGSGPKAEPSSWLVWLMGVALPLGLIWFGIWSARSLALLRQEADDLRASLHQMRLQPDDPAEPRLHPRRPPVPQPRPAPERRAAAPAPDNAQSRLDIDPAPIPELTPTELFLALNFPDGPDDHEAIRCLHLALGDPALARLIRAAQDVVTLLAGQGVYMDDLELPETDPALWRSLAGGARGAEVAGLAVIEDEAALNAATGLMRKDEVFRDVAHHFLRHFDRLLSRRAETDDAVVLSVLGESRSGRAFLLLAQASGMLTRADS</sequence>
<proteinExistence type="predicted"/>
<keyword evidence="4" id="KW-1185">Reference proteome</keyword>
<organism evidence="3 4">
    <name type="scientific">Paracoccus litorisediminis</name>
    <dbReference type="NCBI Taxonomy" id="2006130"/>
    <lineage>
        <taxon>Bacteria</taxon>
        <taxon>Pseudomonadati</taxon>
        <taxon>Pseudomonadota</taxon>
        <taxon>Alphaproteobacteria</taxon>
        <taxon>Rhodobacterales</taxon>
        <taxon>Paracoccaceae</taxon>
        <taxon>Paracoccus</taxon>
    </lineage>
</organism>
<dbReference type="EMBL" id="WMIG01000001">
    <property type="protein sequence ID" value="MTH58498.1"/>
    <property type="molecule type" value="Genomic_DNA"/>
</dbReference>
<dbReference type="Proteomes" id="UP000449846">
    <property type="component" value="Unassembled WGS sequence"/>
</dbReference>
<evidence type="ECO:0000313" key="4">
    <source>
        <dbReference type="Proteomes" id="UP000449846"/>
    </source>
</evidence>
<dbReference type="AlphaFoldDB" id="A0A844HHR0"/>
<keyword evidence="2" id="KW-0472">Membrane</keyword>
<feature type="transmembrane region" description="Helical" evidence="2">
    <location>
        <begin position="51"/>
        <end position="70"/>
    </location>
</feature>
<gene>
    <name evidence="3" type="ORF">GL300_04660</name>
</gene>
<comment type="caution">
    <text evidence="3">The sequence shown here is derived from an EMBL/GenBank/DDBJ whole genome shotgun (WGS) entry which is preliminary data.</text>
</comment>
<dbReference type="OrthoDB" id="7833467at2"/>
<keyword evidence="2" id="KW-0812">Transmembrane</keyword>
<protein>
    <submittedName>
        <fullName evidence="3">Uncharacterized protein</fullName>
    </submittedName>
</protein>
<evidence type="ECO:0000313" key="3">
    <source>
        <dbReference type="EMBL" id="MTH58498.1"/>
    </source>
</evidence>
<keyword evidence="2" id="KW-1133">Transmembrane helix</keyword>
<dbReference type="RefSeq" id="WP_155038373.1">
    <property type="nucleotide sequence ID" value="NZ_JBHGCD010000001.1"/>
</dbReference>
<evidence type="ECO:0000256" key="1">
    <source>
        <dbReference type="SAM" id="MobiDB-lite"/>
    </source>
</evidence>